<evidence type="ECO:0000259" key="2">
    <source>
        <dbReference type="Pfam" id="PF15657"/>
    </source>
</evidence>
<evidence type="ECO:0000313" key="3">
    <source>
        <dbReference type="EMBL" id="RAW82761.1"/>
    </source>
</evidence>
<dbReference type="InterPro" id="IPR006530">
    <property type="entry name" value="YD"/>
</dbReference>
<dbReference type="PRINTS" id="PR00394">
    <property type="entry name" value="RHSPROTEIN"/>
</dbReference>
<dbReference type="InterPro" id="IPR050708">
    <property type="entry name" value="T6SS_VgrG/RHS"/>
</dbReference>
<dbReference type="RefSeq" id="WP_241509986.1">
    <property type="nucleotide sequence ID" value="NZ_CAWNWQ010000054.1"/>
</dbReference>
<dbReference type="InterPro" id="IPR028048">
    <property type="entry name" value="Tox-HNH-EHHH"/>
</dbReference>
<dbReference type="Proteomes" id="UP000250870">
    <property type="component" value="Unassembled WGS sequence"/>
</dbReference>
<accession>A0A329VAR8</accession>
<comment type="caution">
    <text evidence="3">The sequence shown here is derived from an EMBL/GenBank/DDBJ whole genome shotgun (WGS) entry which is preliminary data.</text>
</comment>
<dbReference type="AlphaFoldDB" id="A0A329VAR8"/>
<gene>
    <name evidence="3" type="ORF">CKY01_21855</name>
</gene>
<dbReference type="Pfam" id="PF05593">
    <property type="entry name" value="RHS_repeat"/>
    <property type="match status" value="1"/>
</dbReference>
<dbReference type="PANTHER" id="PTHR32305">
    <property type="match status" value="1"/>
</dbReference>
<sequence length="467" mass="53958">GRSSDWFKQTLYEADPHFPPRGSAVTRHWHYTPAYNVACMEDPRWEETRYGYNVNDQVVTAQFGGPRACDEQFVYDAGQHLHYQKRVPERLSQDLRQSYHTQQAGRVIQHGACTYRYDENGRRTEKTEQRRGYRPRTWRYRWDAHDRLTGFISPEGTRWRYGYDAFGRRISKRQETDDTGQPVKPTAIIGYDYLWSGEQLIEETPVYADGTVGYEQSIHWLYEPGALTPSARFEKGQLYYVVSDHQGTVREILTEEGELIWAGRLLTWGEPERWPVLTLNDPRNLTCHLRFCGQYEDTESGLFYNHHRYYDRETGQYLSTDPLNLSGGFNPYGYVHDPVNWIDPLGLAGCPGTKNKKTTYEGKSRRDALRQAKRDAGIPNSQHPFEISKAKLKDGYGDFIRDSKGVAIEARQYHFKDKNGSTVIIQEHSLGHAKATPLHGAEPHFNVRPPDNLNTGDVPGTHGHYNF</sequence>
<dbReference type="NCBIfam" id="TIGR01643">
    <property type="entry name" value="YD_repeat_2x"/>
    <property type="match status" value="1"/>
</dbReference>
<reference evidence="3 4" key="1">
    <citation type="journal article" date="2018" name="Int. J. Syst. Evol. Microbiol.">
        <title>Whole-genome-based revisit of Photorhabdus phylogeny: proposal for the elevation of most Photorhabdus subspecies to the species level and description of one novel species Photorhabdus bodei sp. nov., and one novel subspecies Photorhabdus laumondii subsp. clarkei subsp. nov.</title>
        <authorList>
            <person name="Machado R.A.R."/>
            <person name="Wuthrich D."/>
            <person name="Kuhnert P."/>
            <person name="Arce C.C.M."/>
            <person name="Thonen L."/>
            <person name="Ruiz C."/>
            <person name="Zhang X."/>
            <person name="Robert C.A.M."/>
            <person name="Karimi J."/>
            <person name="Kamali S."/>
            <person name="Ma J."/>
            <person name="Bruggmann R."/>
            <person name="Erb M."/>
        </authorList>
    </citation>
    <scope>NUCLEOTIDE SEQUENCE [LARGE SCALE GENOMIC DNA]</scope>
    <source>
        <strain evidence="3 4">BOJ-47</strain>
    </source>
</reference>
<feature type="non-terminal residue" evidence="3">
    <location>
        <position position="1"/>
    </location>
</feature>
<dbReference type="NCBIfam" id="TIGR03696">
    <property type="entry name" value="Rhs_assc_core"/>
    <property type="match status" value="1"/>
</dbReference>
<protein>
    <recommendedName>
        <fullName evidence="2">HNH/Endo VII superfamily nuclease toxins domain-containing protein</fullName>
    </recommendedName>
</protein>
<feature type="domain" description="HNH/Endo VII superfamily nuclease toxins" evidence="2">
    <location>
        <begin position="400"/>
        <end position="467"/>
    </location>
</feature>
<dbReference type="PANTHER" id="PTHR32305:SF15">
    <property type="entry name" value="PROTEIN RHSA-RELATED"/>
    <property type="match status" value="1"/>
</dbReference>
<dbReference type="EMBL" id="NSCI01000054">
    <property type="protein sequence ID" value="RAW82761.1"/>
    <property type="molecule type" value="Genomic_DNA"/>
</dbReference>
<dbReference type="Pfam" id="PF15657">
    <property type="entry name" value="Tox-HNH-EHHH"/>
    <property type="match status" value="1"/>
</dbReference>
<proteinExistence type="predicted"/>
<dbReference type="InterPro" id="IPR031325">
    <property type="entry name" value="RHS_repeat"/>
</dbReference>
<evidence type="ECO:0000256" key="1">
    <source>
        <dbReference type="SAM" id="MobiDB-lite"/>
    </source>
</evidence>
<organism evidence="3 4">
    <name type="scientific">Photorhabdus laumondii subsp. clarkei</name>
    <dbReference type="NCBI Taxonomy" id="2029685"/>
    <lineage>
        <taxon>Bacteria</taxon>
        <taxon>Pseudomonadati</taxon>
        <taxon>Pseudomonadota</taxon>
        <taxon>Gammaproteobacteria</taxon>
        <taxon>Enterobacterales</taxon>
        <taxon>Morganellaceae</taxon>
        <taxon>Photorhabdus</taxon>
    </lineage>
</organism>
<feature type="region of interest" description="Disordered" evidence="1">
    <location>
        <begin position="446"/>
        <end position="467"/>
    </location>
</feature>
<dbReference type="InterPro" id="IPR022385">
    <property type="entry name" value="Rhs_assc_core"/>
</dbReference>
<dbReference type="Gene3D" id="2.180.10.10">
    <property type="entry name" value="RHS repeat-associated core"/>
    <property type="match status" value="1"/>
</dbReference>
<name>A0A329VAR8_9GAMM</name>
<evidence type="ECO:0000313" key="4">
    <source>
        <dbReference type="Proteomes" id="UP000250870"/>
    </source>
</evidence>